<dbReference type="EMBL" id="SNRW01000964">
    <property type="protein sequence ID" value="KAA6398399.1"/>
    <property type="molecule type" value="Genomic_DNA"/>
</dbReference>
<dbReference type="Proteomes" id="UP000324800">
    <property type="component" value="Unassembled WGS sequence"/>
</dbReference>
<evidence type="ECO:0000256" key="1">
    <source>
        <dbReference type="SAM" id="MobiDB-lite"/>
    </source>
</evidence>
<feature type="compositionally biased region" description="Basic and acidic residues" evidence="1">
    <location>
        <begin position="124"/>
        <end position="135"/>
    </location>
</feature>
<feature type="region of interest" description="Disordered" evidence="1">
    <location>
        <begin position="95"/>
        <end position="114"/>
    </location>
</feature>
<dbReference type="AlphaFoldDB" id="A0A5J4WW02"/>
<evidence type="ECO:0000313" key="3">
    <source>
        <dbReference type="Proteomes" id="UP000324800"/>
    </source>
</evidence>
<accession>A0A5J4WW02</accession>
<comment type="caution">
    <text evidence="2">The sequence shown here is derived from an EMBL/GenBank/DDBJ whole genome shotgun (WGS) entry which is preliminary data.</text>
</comment>
<gene>
    <name evidence="2" type="ORF">EZS28_006073</name>
</gene>
<evidence type="ECO:0000313" key="2">
    <source>
        <dbReference type="EMBL" id="KAA6398399.1"/>
    </source>
</evidence>
<sequence length="315" mass="36950">MKYQEDQVRIAPAVIYLQHQLIDSFKHERLPTYYPNTHLKPSIKQNYLFDLLMFIHLQHSPDLWKPPLTYNVLYQHIETMRSFIRPLETKYVGKNSESEINVQRNREYEQESQQIDIINNQQQGKEEREQNEQKIENQQQIEENDKLDSFDDDDGEVVKGIKLFNVIGAGADTDWHCLISVRIPKVNEQQKHKQDLGEKQENDERLMDVQLPNVKFNFDLTSKECVKQERNIESEEQKAFKQLTPKIIFQNSTLQYTSVDGDSTIPCICSANDMIGSVAKFQINRTGHSSILRDKRLLNLISCILDLPMMYPNSF</sequence>
<name>A0A5J4WW02_9EUKA</name>
<organism evidence="2 3">
    <name type="scientific">Streblomastix strix</name>
    <dbReference type="NCBI Taxonomy" id="222440"/>
    <lineage>
        <taxon>Eukaryota</taxon>
        <taxon>Metamonada</taxon>
        <taxon>Preaxostyla</taxon>
        <taxon>Oxymonadida</taxon>
        <taxon>Streblomastigidae</taxon>
        <taxon>Streblomastix</taxon>
    </lineage>
</organism>
<feature type="region of interest" description="Disordered" evidence="1">
    <location>
        <begin position="121"/>
        <end position="152"/>
    </location>
</feature>
<protein>
    <submittedName>
        <fullName evidence="2">Uncharacterized protein</fullName>
    </submittedName>
</protein>
<proteinExistence type="predicted"/>
<reference evidence="2 3" key="1">
    <citation type="submission" date="2019-03" db="EMBL/GenBank/DDBJ databases">
        <title>Single cell metagenomics reveals metabolic interactions within the superorganism composed of flagellate Streblomastix strix and complex community of Bacteroidetes bacteria on its surface.</title>
        <authorList>
            <person name="Treitli S.C."/>
            <person name="Kolisko M."/>
            <person name="Husnik F."/>
            <person name="Keeling P."/>
            <person name="Hampl V."/>
        </authorList>
    </citation>
    <scope>NUCLEOTIDE SEQUENCE [LARGE SCALE GENOMIC DNA]</scope>
    <source>
        <strain evidence="2">ST1C</strain>
    </source>
</reference>